<feature type="region of interest" description="Disordered" evidence="1">
    <location>
        <begin position="16"/>
        <end position="52"/>
    </location>
</feature>
<evidence type="ECO:0000313" key="3">
    <source>
        <dbReference type="EMBL" id="CAG9855195.1"/>
    </source>
</evidence>
<gene>
    <name evidence="3" type="ORF">PHYEVI_LOCUS1651</name>
</gene>
<accession>A0A9N9TJR7</accession>
<dbReference type="AlphaFoldDB" id="A0A9N9TJR7"/>
<feature type="compositionally biased region" description="Polar residues" evidence="1">
    <location>
        <begin position="42"/>
        <end position="52"/>
    </location>
</feature>
<keyword evidence="2" id="KW-1133">Transmembrane helix</keyword>
<keyword evidence="2" id="KW-0472">Membrane</keyword>
<proteinExistence type="predicted"/>
<keyword evidence="2" id="KW-0812">Transmembrane</keyword>
<keyword evidence="4" id="KW-1185">Reference proteome</keyword>
<reference evidence="3" key="1">
    <citation type="submission" date="2022-01" db="EMBL/GenBank/DDBJ databases">
        <authorList>
            <person name="King R."/>
        </authorList>
    </citation>
    <scope>NUCLEOTIDE SEQUENCE</scope>
</reference>
<evidence type="ECO:0000256" key="2">
    <source>
        <dbReference type="SAM" id="Phobius"/>
    </source>
</evidence>
<protein>
    <submittedName>
        <fullName evidence="3">Uncharacterized protein</fullName>
    </submittedName>
</protein>
<feature type="transmembrane region" description="Helical" evidence="2">
    <location>
        <begin position="109"/>
        <end position="128"/>
    </location>
</feature>
<sequence>MMLQVGICNVSKIKETEDTTQPEETTEVIVHIQPESKKNEQRPQTIRKTPSRVSNKIQEDFDKISVVDLEVEEPIPNPVQVEESKGKEQLIKEIAAKSRNKSTCLPSSLIFLGVFLMFASVVVMTYWLTKK</sequence>
<evidence type="ECO:0000256" key="1">
    <source>
        <dbReference type="SAM" id="MobiDB-lite"/>
    </source>
</evidence>
<dbReference type="Proteomes" id="UP001153712">
    <property type="component" value="Chromosome 10"/>
</dbReference>
<organism evidence="3 4">
    <name type="scientific">Phyllotreta striolata</name>
    <name type="common">Striped flea beetle</name>
    <name type="synonym">Crioceris striolata</name>
    <dbReference type="NCBI Taxonomy" id="444603"/>
    <lineage>
        <taxon>Eukaryota</taxon>
        <taxon>Metazoa</taxon>
        <taxon>Ecdysozoa</taxon>
        <taxon>Arthropoda</taxon>
        <taxon>Hexapoda</taxon>
        <taxon>Insecta</taxon>
        <taxon>Pterygota</taxon>
        <taxon>Neoptera</taxon>
        <taxon>Endopterygota</taxon>
        <taxon>Coleoptera</taxon>
        <taxon>Polyphaga</taxon>
        <taxon>Cucujiformia</taxon>
        <taxon>Chrysomeloidea</taxon>
        <taxon>Chrysomelidae</taxon>
        <taxon>Galerucinae</taxon>
        <taxon>Alticini</taxon>
        <taxon>Phyllotreta</taxon>
    </lineage>
</organism>
<dbReference type="EMBL" id="OU900103">
    <property type="protein sequence ID" value="CAG9855195.1"/>
    <property type="molecule type" value="Genomic_DNA"/>
</dbReference>
<name>A0A9N9TJR7_PHYSR</name>
<evidence type="ECO:0000313" key="4">
    <source>
        <dbReference type="Proteomes" id="UP001153712"/>
    </source>
</evidence>